<gene>
    <name evidence="1" type="ORF">SAMN05192553_101164</name>
</gene>
<dbReference type="EMBL" id="FNZH01000001">
    <property type="protein sequence ID" value="SEI76230.1"/>
    <property type="molecule type" value="Genomic_DNA"/>
</dbReference>
<organism evidence="1 2">
    <name type="scientific">Cyclobacterium xiamenense</name>
    <dbReference type="NCBI Taxonomy" id="1297121"/>
    <lineage>
        <taxon>Bacteria</taxon>
        <taxon>Pseudomonadati</taxon>
        <taxon>Bacteroidota</taxon>
        <taxon>Cytophagia</taxon>
        <taxon>Cytophagales</taxon>
        <taxon>Cyclobacteriaceae</taxon>
        <taxon>Cyclobacterium</taxon>
    </lineage>
</organism>
<dbReference type="OrthoDB" id="853253at2"/>
<name>A0A1H6TIZ9_9BACT</name>
<dbReference type="AlphaFoldDB" id="A0A1H6TIZ9"/>
<protein>
    <submittedName>
        <fullName evidence="1">Uncharacterized protein</fullName>
    </submittedName>
</protein>
<evidence type="ECO:0000313" key="1">
    <source>
        <dbReference type="EMBL" id="SEI76230.1"/>
    </source>
</evidence>
<dbReference type="Proteomes" id="UP000199403">
    <property type="component" value="Unassembled WGS sequence"/>
</dbReference>
<sequence>MEKVCSNCNHWEPTAPVVANKENYGECNKLSHLESKMDPDYIIPVLNDGRPIDQNAKSIEFITGAGFGCNQFATA</sequence>
<keyword evidence="2" id="KW-1185">Reference proteome</keyword>
<reference evidence="2" key="1">
    <citation type="submission" date="2016-10" db="EMBL/GenBank/DDBJ databases">
        <authorList>
            <person name="Varghese N."/>
            <person name="Submissions S."/>
        </authorList>
    </citation>
    <scope>NUCLEOTIDE SEQUENCE [LARGE SCALE GENOMIC DNA]</scope>
    <source>
        <strain evidence="2">IBRC-M 10761</strain>
    </source>
</reference>
<dbReference type="RefSeq" id="WP_092168152.1">
    <property type="nucleotide sequence ID" value="NZ_FNZH01000001.1"/>
</dbReference>
<evidence type="ECO:0000313" key="2">
    <source>
        <dbReference type="Proteomes" id="UP000199403"/>
    </source>
</evidence>
<proteinExistence type="predicted"/>
<accession>A0A1H6TIZ9</accession>